<organism evidence="6">
    <name type="scientific">uncultured Bacteroidota bacterium</name>
    <dbReference type="NCBI Taxonomy" id="152509"/>
    <lineage>
        <taxon>Bacteria</taxon>
        <taxon>Pseudomonadati</taxon>
        <taxon>Bacteroidota</taxon>
        <taxon>environmental samples</taxon>
    </lineage>
</organism>
<dbReference type="PANTHER" id="PTHR45625">
    <property type="entry name" value="PEPTIDYL-PROLYL CIS-TRANS ISOMERASE-RELATED"/>
    <property type="match status" value="1"/>
</dbReference>
<evidence type="ECO:0000259" key="5">
    <source>
        <dbReference type="PROSITE" id="PS50072"/>
    </source>
</evidence>
<keyword evidence="2 4" id="KW-0697">Rotamase</keyword>
<dbReference type="PANTHER" id="PTHR45625:SF4">
    <property type="entry name" value="PEPTIDYLPROLYL ISOMERASE DOMAIN AND WD REPEAT-CONTAINING PROTEIN 1"/>
    <property type="match status" value="1"/>
</dbReference>
<dbReference type="PROSITE" id="PS50072">
    <property type="entry name" value="CSA_PPIASE_2"/>
    <property type="match status" value="1"/>
</dbReference>
<accession>H5S8M7</accession>
<reference evidence="6" key="1">
    <citation type="journal article" date="2005" name="Environ. Microbiol.">
        <title>Genetic and functional properties of uncultivated thermophilic crenarchaeotes from a subsurface gold mine as revealed by analysis of genome fragments.</title>
        <authorList>
            <person name="Nunoura T."/>
            <person name="Hirayama H."/>
            <person name="Takami H."/>
            <person name="Oida H."/>
            <person name="Nishi S."/>
            <person name="Shimamura S."/>
            <person name="Suzuki Y."/>
            <person name="Inagaki F."/>
            <person name="Takai K."/>
            <person name="Nealson K.H."/>
            <person name="Horikoshi K."/>
        </authorList>
    </citation>
    <scope>NUCLEOTIDE SEQUENCE</scope>
</reference>
<dbReference type="CDD" id="cd00317">
    <property type="entry name" value="cyclophilin"/>
    <property type="match status" value="1"/>
</dbReference>
<dbReference type="InterPro" id="IPR020892">
    <property type="entry name" value="Cyclophilin-type_PPIase_CS"/>
</dbReference>
<reference evidence="6" key="2">
    <citation type="journal article" date="2012" name="PLoS ONE">
        <title>A Deeply Branching Thermophilic Bacterium with an Ancient Acetyl-CoA Pathway Dominates a Subsurface Ecosystem.</title>
        <authorList>
            <person name="Takami H."/>
            <person name="Noguchi H."/>
            <person name="Takaki Y."/>
            <person name="Uchiyama I."/>
            <person name="Toyoda A."/>
            <person name="Nishi S."/>
            <person name="Chee G.-J."/>
            <person name="Arai W."/>
            <person name="Nunoura T."/>
            <person name="Itoh T."/>
            <person name="Hattori M."/>
            <person name="Takai K."/>
        </authorList>
    </citation>
    <scope>NUCLEOTIDE SEQUENCE</scope>
</reference>
<protein>
    <recommendedName>
        <fullName evidence="4">Peptidyl-prolyl cis-trans isomerase</fullName>
        <shortName evidence="4">PPIase</shortName>
        <ecNumber evidence="4">5.2.1.8</ecNumber>
    </recommendedName>
</protein>
<sequence>MFHVLESFAMNYVLFALVAVGLVTTAFSRSDGDVPPPPPGVERPQYKITVTQNGKTLGSMIIELFPDVAPKHVANFDSLVSIGFYNGTAFHRVIPGFMIQGGDPNSKTKPREQWGFGDPSQKRVPAEFSKIAHRRGIISAARTADPNSATSQFFICVADAPWLDGQYSVFGRVLQGMDVADRIAEVERDQRDNPIDKVEMTIVKLSGKERIPTKK</sequence>
<evidence type="ECO:0000256" key="2">
    <source>
        <dbReference type="ARBA" id="ARBA00023110"/>
    </source>
</evidence>
<dbReference type="EC" id="5.2.1.8" evidence="4"/>
<dbReference type="EMBL" id="AP011630">
    <property type="protein sequence ID" value="BAL52513.1"/>
    <property type="molecule type" value="Genomic_DNA"/>
</dbReference>
<comment type="similarity">
    <text evidence="1 4">Belongs to the cyclophilin-type PPIase family.</text>
</comment>
<feature type="domain" description="PPIase cyclophilin-type" evidence="5">
    <location>
        <begin position="47"/>
        <end position="205"/>
    </location>
</feature>
<name>H5S8M7_9BACT</name>
<evidence type="ECO:0000313" key="6">
    <source>
        <dbReference type="EMBL" id="BAL52513.1"/>
    </source>
</evidence>
<evidence type="ECO:0000256" key="4">
    <source>
        <dbReference type="RuleBase" id="RU363019"/>
    </source>
</evidence>
<evidence type="ECO:0000256" key="1">
    <source>
        <dbReference type="ARBA" id="ARBA00007365"/>
    </source>
</evidence>
<dbReference type="InterPro" id="IPR044666">
    <property type="entry name" value="Cyclophilin_A-like"/>
</dbReference>
<dbReference type="Gene3D" id="2.40.100.10">
    <property type="entry name" value="Cyclophilin-like"/>
    <property type="match status" value="1"/>
</dbReference>
<dbReference type="AlphaFoldDB" id="H5S8M7"/>
<proteinExistence type="inferred from homology"/>
<dbReference type="Pfam" id="PF00160">
    <property type="entry name" value="Pro_isomerase"/>
    <property type="match status" value="1"/>
</dbReference>
<gene>
    <name evidence="6" type="ORF">HGMM_F01E03C14</name>
</gene>
<keyword evidence="3 4" id="KW-0413">Isomerase</keyword>
<dbReference type="GO" id="GO:0006457">
    <property type="term" value="P:protein folding"/>
    <property type="evidence" value="ECO:0007669"/>
    <property type="project" value="InterPro"/>
</dbReference>
<dbReference type="GO" id="GO:0003755">
    <property type="term" value="F:peptidyl-prolyl cis-trans isomerase activity"/>
    <property type="evidence" value="ECO:0007669"/>
    <property type="project" value="UniProtKB-UniRule"/>
</dbReference>
<dbReference type="InterPro" id="IPR029000">
    <property type="entry name" value="Cyclophilin-like_dom_sf"/>
</dbReference>
<dbReference type="PROSITE" id="PS00170">
    <property type="entry name" value="CSA_PPIASE_1"/>
    <property type="match status" value="1"/>
</dbReference>
<evidence type="ECO:0000256" key="3">
    <source>
        <dbReference type="ARBA" id="ARBA00023235"/>
    </source>
</evidence>
<comment type="catalytic activity">
    <reaction evidence="4">
        <text>[protein]-peptidylproline (omega=180) = [protein]-peptidylproline (omega=0)</text>
        <dbReference type="Rhea" id="RHEA:16237"/>
        <dbReference type="Rhea" id="RHEA-COMP:10747"/>
        <dbReference type="Rhea" id="RHEA-COMP:10748"/>
        <dbReference type="ChEBI" id="CHEBI:83833"/>
        <dbReference type="ChEBI" id="CHEBI:83834"/>
        <dbReference type="EC" id="5.2.1.8"/>
    </reaction>
</comment>
<comment type="function">
    <text evidence="4">PPIases accelerate the folding of proteins. It catalyzes the cis-trans isomerization of proline imidic peptide bonds in oligopeptides.</text>
</comment>
<dbReference type="PRINTS" id="PR00153">
    <property type="entry name" value="CSAPPISMRASE"/>
</dbReference>
<dbReference type="SUPFAM" id="SSF50891">
    <property type="entry name" value="Cyclophilin-like"/>
    <property type="match status" value="1"/>
</dbReference>
<dbReference type="InterPro" id="IPR002130">
    <property type="entry name" value="Cyclophilin-type_PPIase_dom"/>
</dbReference>